<evidence type="ECO:0000256" key="6">
    <source>
        <dbReference type="ARBA" id="ARBA00023170"/>
    </source>
</evidence>
<dbReference type="PANTHER" id="PTHR10519">
    <property type="entry name" value="GABA-B RECEPTOR"/>
    <property type="match status" value="1"/>
</dbReference>
<keyword evidence="8" id="KW-0807">Transducer</keyword>
<comment type="subcellular location">
    <subcellularLocation>
        <location evidence="1">Membrane</location>
        <topology evidence="1">Multi-pass membrane protein</topology>
    </subcellularLocation>
</comment>
<feature type="transmembrane region" description="Helical" evidence="9">
    <location>
        <begin position="6"/>
        <end position="31"/>
    </location>
</feature>
<organism evidence="11 12">
    <name type="scientific">Porites lobata</name>
    <dbReference type="NCBI Taxonomy" id="104759"/>
    <lineage>
        <taxon>Eukaryota</taxon>
        <taxon>Metazoa</taxon>
        <taxon>Cnidaria</taxon>
        <taxon>Anthozoa</taxon>
        <taxon>Hexacorallia</taxon>
        <taxon>Scleractinia</taxon>
        <taxon>Fungiina</taxon>
        <taxon>Poritidae</taxon>
        <taxon>Porites</taxon>
    </lineage>
</organism>
<keyword evidence="5 9" id="KW-0472">Membrane</keyword>
<dbReference type="CDD" id="cd15047">
    <property type="entry name" value="7tmC_GABA-B-like"/>
    <property type="match status" value="1"/>
</dbReference>
<evidence type="ECO:0000256" key="4">
    <source>
        <dbReference type="ARBA" id="ARBA00023040"/>
    </source>
</evidence>
<feature type="transmembrane region" description="Helical" evidence="9">
    <location>
        <begin position="179"/>
        <end position="201"/>
    </location>
</feature>
<gene>
    <name evidence="11" type="ORF">PLOB_00000461</name>
</gene>
<feature type="non-terminal residue" evidence="11">
    <location>
        <position position="268"/>
    </location>
</feature>
<feature type="transmembrane region" description="Helical" evidence="9">
    <location>
        <begin position="221"/>
        <end position="240"/>
    </location>
</feature>
<reference evidence="11 12" key="1">
    <citation type="submission" date="2022-05" db="EMBL/GenBank/DDBJ databases">
        <authorList>
            <consortium name="Genoscope - CEA"/>
            <person name="William W."/>
        </authorList>
    </citation>
    <scope>NUCLEOTIDE SEQUENCE [LARGE SCALE GENOMIC DNA]</scope>
</reference>
<feature type="transmembrane region" description="Helical" evidence="9">
    <location>
        <begin position="43"/>
        <end position="64"/>
    </location>
</feature>
<dbReference type="PROSITE" id="PS50259">
    <property type="entry name" value="G_PROTEIN_RECEP_F3_4"/>
    <property type="match status" value="1"/>
</dbReference>
<evidence type="ECO:0000256" key="7">
    <source>
        <dbReference type="ARBA" id="ARBA00023180"/>
    </source>
</evidence>
<keyword evidence="2 9" id="KW-0812">Transmembrane</keyword>
<evidence type="ECO:0000313" key="11">
    <source>
        <dbReference type="EMBL" id="CAH3032181.1"/>
    </source>
</evidence>
<keyword evidence="6" id="KW-0675">Receptor</keyword>
<keyword evidence="3 9" id="KW-1133">Transmembrane helix</keyword>
<evidence type="ECO:0000256" key="2">
    <source>
        <dbReference type="ARBA" id="ARBA00022692"/>
    </source>
</evidence>
<protein>
    <recommendedName>
        <fullName evidence="10">G-protein coupled receptors family 3 profile domain-containing protein</fullName>
    </recommendedName>
</protein>
<name>A0ABN8MMS9_9CNID</name>
<feature type="transmembrane region" description="Helical" evidence="9">
    <location>
        <begin position="246"/>
        <end position="265"/>
    </location>
</feature>
<evidence type="ECO:0000256" key="1">
    <source>
        <dbReference type="ARBA" id="ARBA00004141"/>
    </source>
</evidence>
<feature type="non-terminal residue" evidence="11">
    <location>
        <position position="1"/>
    </location>
</feature>
<dbReference type="EMBL" id="CALNXK010000001">
    <property type="protein sequence ID" value="CAH3032181.1"/>
    <property type="molecule type" value="Genomic_DNA"/>
</dbReference>
<evidence type="ECO:0000256" key="9">
    <source>
        <dbReference type="SAM" id="Phobius"/>
    </source>
</evidence>
<keyword evidence="12" id="KW-1185">Reference proteome</keyword>
<comment type="caution">
    <text evidence="11">The sequence shown here is derived from an EMBL/GenBank/DDBJ whole genome shotgun (WGS) entry which is preliminary data.</text>
</comment>
<dbReference type="Proteomes" id="UP001159405">
    <property type="component" value="Unassembled WGS sequence"/>
</dbReference>
<evidence type="ECO:0000256" key="3">
    <source>
        <dbReference type="ARBA" id="ARBA00022989"/>
    </source>
</evidence>
<evidence type="ECO:0000259" key="10">
    <source>
        <dbReference type="PROSITE" id="PS50259"/>
    </source>
</evidence>
<dbReference type="PRINTS" id="PR01176">
    <property type="entry name" value="GABABRECEPTR"/>
</dbReference>
<keyword evidence="4" id="KW-0297">G-protein coupled receptor</keyword>
<dbReference type="InterPro" id="IPR002455">
    <property type="entry name" value="GPCR3_GABA-B"/>
</dbReference>
<evidence type="ECO:0000256" key="5">
    <source>
        <dbReference type="ARBA" id="ARBA00023136"/>
    </source>
</evidence>
<accession>A0ABN8MMS9</accession>
<feature type="transmembrane region" description="Helical" evidence="9">
    <location>
        <begin position="123"/>
        <end position="144"/>
    </location>
</feature>
<feature type="domain" description="G-protein coupled receptors family 3 profile" evidence="10">
    <location>
        <begin position="70"/>
        <end position="268"/>
    </location>
</feature>
<dbReference type="Pfam" id="PF00003">
    <property type="entry name" value="7tm_3"/>
    <property type="match status" value="1"/>
</dbReference>
<keyword evidence="7" id="KW-0325">Glycoprotein</keyword>
<dbReference type="InterPro" id="IPR017978">
    <property type="entry name" value="GPCR_3_C"/>
</dbReference>
<evidence type="ECO:0000313" key="12">
    <source>
        <dbReference type="Proteomes" id="UP001159405"/>
    </source>
</evidence>
<proteinExistence type="predicted"/>
<sequence>AENIYVTITFFVLASLGLLFSLCCLFLNSIYRKKEYIKMSSPHFNNVTVVGCMLCYVEVIWSTYIDPSSAEQNPCLCYITAFLLSTGFTLAFGGMFVKTWRIYKIFTNTQLRRRVGNLSNRSLLLRIVAVWFIDVIILSCWAVVDPMTIKKESIFEVNSVDDDVRVEILSYRSTSNYHLTWLASLFSLKGIMLIFGVFLAWETRNVHHPALNDSKSIALAVYNVFMFSFLGFVVTFAVEYPSLRSLINRSVVFAGTTSTICLLFVPKV</sequence>
<evidence type="ECO:0000256" key="8">
    <source>
        <dbReference type="ARBA" id="ARBA00023224"/>
    </source>
</evidence>
<dbReference type="PANTHER" id="PTHR10519:SF20">
    <property type="entry name" value="G-PROTEIN COUPLED RECEPTOR 156-RELATED"/>
    <property type="match status" value="1"/>
</dbReference>
<feature type="transmembrane region" description="Helical" evidence="9">
    <location>
        <begin position="76"/>
        <end position="97"/>
    </location>
</feature>